<keyword evidence="2" id="KW-1185">Reference proteome</keyword>
<dbReference type="AlphaFoldDB" id="A0ABD3IBU1"/>
<accession>A0ABD3IBU1</accession>
<organism evidence="1 2">
    <name type="scientific">Riccia sorocarpa</name>
    <dbReference type="NCBI Taxonomy" id="122646"/>
    <lineage>
        <taxon>Eukaryota</taxon>
        <taxon>Viridiplantae</taxon>
        <taxon>Streptophyta</taxon>
        <taxon>Embryophyta</taxon>
        <taxon>Marchantiophyta</taxon>
        <taxon>Marchantiopsida</taxon>
        <taxon>Marchantiidae</taxon>
        <taxon>Marchantiales</taxon>
        <taxon>Ricciaceae</taxon>
        <taxon>Riccia</taxon>
    </lineage>
</organism>
<sequence length="180" mass="20176">MELFDVLEADMLMSFELTSEVELRERVRDIQRRSVNRAAFERILREEHYKQLSTSEKIVLDVTRTELFLQAADEISAYRLCYMLADRGAESGLTLDWSRVEDAVAILSKQKRAIGMNYGTLHPIPEPPRAIPNVVFPQPPPRAAQVPAPVPVAAPVAAPALVQIPAPREQRPRPAGNRGQ</sequence>
<proteinExistence type="predicted"/>
<gene>
    <name evidence="1" type="ORF">R1sor_017882</name>
</gene>
<dbReference type="EMBL" id="JBJQOH010000001">
    <property type="protein sequence ID" value="KAL3699860.1"/>
    <property type="molecule type" value="Genomic_DNA"/>
</dbReference>
<evidence type="ECO:0000313" key="2">
    <source>
        <dbReference type="Proteomes" id="UP001633002"/>
    </source>
</evidence>
<name>A0ABD3IBU1_9MARC</name>
<evidence type="ECO:0000313" key="1">
    <source>
        <dbReference type="EMBL" id="KAL3699860.1"/>
    </source>
</evidence>
<comment type="caution">
    <text evidence="1">The sequence shown here is derived from an EMBL/GenBank/DDBJ whole genome shotgun (WGS) entry which is preliminary data.</text>
</comment>
<reference evidence="1 2" key="1">
    <citation type="submission" date="2024-09" db="EMBL/GenBank/DDBJ databases">
        <title>Chromosome-scale assembly of Riccia sorocarpa.</title>
        <authorList>
            <person name="Paukszto L."/>
        </authorList>
    </citation>
    <scope>NUCLEOTIDE SEQUENCE [LARGE SCALE GENOMIC DNA]</scope>
    <source>
        <strain evidence="1">LP-2024</strain>
        <tissue evidence="1">Aerial parts of the thallus</tissue>
    </source>
</reference>
<protein>
    <submittedName>
        <fullName evidence="1">Uncharacterized protein</fullName>
    </submittedName>
</protein>
<dbReference type="Proteomes" id="UP001633002">
    <property type="component" value="Unassembled WGS sequence"/>
</dbReference>